<keyword evidence="13" id="KW-0325">Glycoprotein</keyword>
<dbReference type="InterPro" id="IPR008271">
    <property type="entry name" value="Ser/Thr_kinase_AS"/>
</dbReference>
<feature type="transmembrane region" description="Helical" evidence="14">
    <location>
        <begin position="139"/>
        <end position="164"/>
    </location>
</feature>
<proteinExistence type="inferred from homology"/>
<evidence type="ECO:0000256" key="12">
    <source>
        <dbReference type="ARBA" id="ARBA00023170"/>
    </source>
</evidence>
<dbReference type="GO" id="GO:0030246">
    <property type="term" value="F:carbohydrate binding"/>
    <property type="evidence" value="ECO:0007669"/>
    <property type="project" value="UniProtKB-KW"/>
</dbReference>
<keyword evidence="7" id="KW-0430">Lectin</keyword>
<evidence type="ECO:0000256" key="5">
    <source>
        <dbReference type="ARBA" id="ARBA00022692"/>
    </source>
</evidence>
<dbReference type="InterPro" id="IPR013320">
    <property type="entry name" value="ConA-like_dom_sf"/>
</dbReference>
<dbReference type="PROSITE" id="PS00108">
    <property type="entry name" value="PROTEIN_KINASE_ST"/>
    <property type="match status" value="1"/>
</dbReference>
<protein>
    <submittedName>
        <fullName evidence="16">Predicted protein</fullName>
    </submittedName>
</protein>
<comment type="similarity">
    <text evidence="2">In the N-terminal section; belongs to the leguminous lectin family.</text>
</comment>
<dbReference type="GO" id="GO:0005886">
    <property type="term" value="C:plasma membrane"/>
    <property type="evidence" value="ECO:0007669"/>
    <property type="project" value="UniProtKB-SubCell"/>
</dbReference>
<evidence type="ECO:0000256" key="1">
    <source>
        <dbReference type="ARBA" id="ARBA00004251"/>
    </source>
</evidence>
<dbReference type="FunFam" id="1.10.510.10:FF:000240">
    <property type="entry name" value="Lectin-domain containing receptor kinase A4.3"/>
    <property type="match status" value="1"/>
</dbReference>
<dbReference type="InterPro" id="IPR000719">
    <property type="entry name" value="Prot_kinase_dom"/>
</dbReference>
<comment type="similarity">
    <text evidence="3">In the C-terminal section; belongs to the protein kinase superfamily. Ser/Thr protein kinase family.</text>
</comment>
<evidence type="ECO:0000256" key="13">
    <source>
        <dbReference type="ARBA" id="ARBA00023180"/>
    </source>
</evidence>
<dbReference type="Gramene" id="Al_scaffold_0006_1972">
    <property type="protein sequence ID" value="Al_scaffold_0006_1972"/>
    <property type="gene ID" value="Al_scaffold_0006_1972"/>
</dbReference>
<evidence type="ECO:0000256" key="10">
    <source>
        <dbReference type="ARBA" id="ARBA00022989"/>
    </source>
</evidence>
<gene>
    <name evidence="16" type="ORF">ARALYDRAFT_661907</name>
</gene>
<feature type="non-terminal residue" evidence="16">
    <location>
        <position position="1"/>
    </location>
</feature>
<evidence type="ECO:0000259" key="15">
    <source>
        <dbReference type="PROSITE" id="PS50011"/>
    </source>
</evidence>
<keyword evidence="8" id="KW-0547">Nucleotide-binding</keyword>
<evidence type="ECO:0000256" key="2">
    <source>
        <dbReference type="ARBA" id="ARBA00008536"/>
    </source>
</evidence>
<keyword evidence="4" id="KW-1003">Cell membrane</keyword>
<evidence type="ECO:0000256" key="4">
    <source>
        <dbReference type="ARBA" id="ARBA00022475"/>
    </source>
</evidence>
<evidence type="ECO:0000256" key="14">
    <source>
        <dbReference type="SAM" id="Phobius"/>
    </source>
</evidence>
<keyword evidence="9" id="KW-0067">ATP-binding</keyword>
<accession>D7M010</accession>
<evidence type="ECO:0000256" key="11">
    <source>
        <dbReference type="ARBA" id="ARBA00023136"/>
    </source>
</evidence>
<dbReference type="InterPro" id="IPR050528">
    <property type="entry name" value="L-type_Lectin-RKs"/>
</dbReference>
<keyword evidence="10 14" id="KW-1133">Transmembrane helix</keyword>
<keyword evidence="6" id="KW-0732">Signal</keyword>
<dbReference type="STRING" id="81972.D7M010"/>
<organism evidence="17">
    <name type="scientific">Arabidopsis lyrata subsp. lyrata</name>
    <name type="common">Lyre-leaved rock-cress</name>
    <dbReference type="NCBI Taxonomy" id="81972"/>
    <lineage>
        <taxon>Eukaryota</taxon>
        <taxon>Viridiplantae</taxon>
        <taxon>Streptophyta</taxon>
        <taxon>Embryophyta</taxon>
        <taxon>Tracheophyta</taxon>
        <taxon>Spermatophyta</taxon>
        <taxon>Magnoliopsida</taxon>
        <taxon>eudicotyledons</taxon>
        <taxon>Gunneridae</taxon>
        <taxon>Pentapetalae</taxon>
        <taxon>rosids</taxon>
        <taxon>malvids</taxon>
        <taxon>Brassicales</taxon>
        <taxon>Brassicaceae</taxon>
        <taxon>Camelineae</taxon>
        <taxon>Arabidopsis</taxon>
    </lineage>
</organism>
<dbReference type="AlphaFoldDB" id="D7M010"/>
<name>D7M010_ARALL</name>
<dbReference type="Proteomes" id="UP000008694">
    <property type="component" value="Unassembled WGS sequence"/>
</dbReference>
<evidence type="ECO:0000256" key="7">
    <source>
        <dbReference type="ARBA" id="ARBA00022734"/>
    </source>
</evidence>
<evidence type="ECO:0000256" key="9">
    <source>
        <dbReference type="ARBA" id="ARBA00022840"/>
    </source>
</evidence>
<evidence type="ECO:0000256" key="3">
    <source>
        <dbReference type="ARBA" id="ARBA00010217"/>
    </source>
</evidence>
<keyword evidence="12" id="KW-0675">Receptor</keyword>
<dbReference type="SUPFAM" id="SSF56112">
    <property type="entry name" value="Protein kinase-like (PK-like)"/>
    <property type="match status" value="1"/>
</dbReference>
<keyword evidence="11 14" id="KW-0472">Membrane</keyword>
<comment type="subcellular location">
    <subcellularLocation>
        <location evidence="1">Cell membrane</location>
        <topology evidence="1">Single-pass type I membrane protein</topology>
    </subcellularLocation>
</comment>
<dbReference type="GO" id="GO:0002229">
    <property type="term" value="P:defense response to oomycetes"/>
    <property type="evidence" value="ECO:0007669"/>
    <property type="project" value="UniProtKB-ARBA"/>
</dbReference>
<keyword evidence="17" id="KW-1185">Reference proteome</keyword>
<dbReference type="InterPro" id="IPR011009">
    <property type="entry name" value="Kinase-like_dom_sf"/>
</dbReference>
<dbReference type="Gene3D" id="1.10.510.10">
    <property type="entry name" value="Transferase(Phosphotransferase) domain 1"/>
    <property type="match status" value="1"/>
</dbReference>
<evidence type="ECO:0000256" key="8">
    <source>
        <dbReference type="ARBA" id="ARBA00022741"/>
    </source>
</evidence>
<reference evidence="17" key="1">
    <citation type="journal article" date="2011" name="Nat. Genet.">
        <title>The Arabidopsis lyrata genome sequence and the basis of rapid genome size change.</title>
        <authorList>
            <person name="Hu T.T."/>
            <person name="Pattyn P."/>
            <person name="Bakker E.G."/>
            <person name="Cao J."/>
            <person name="Cheng J.-F."/>
            <person name="Clark R.M."/>
            <person name="Fahlgren N."/>
            <person name="Fawcett J.A."/>
            <person name="Grimwood J."/>
            <person name="Gundlach H."/>
            <person name="Haberer G."/>
            <person name="Hollister J.D."/>
            <person name="Ossowski S."/>
            <person name="Ottilar R.P."/>
            <person name="Salamov A.A."/>
            <person name="Schneeberger K."/>
            <person name="Spannagl M."/>
            <person name="Wang X."/>
            <person name="Yang L."/>
            <person name="Nasrallah M.E."/>
            <person name="Bergelson J."/>
            <person name="Carrington J.C."/>
            <person name="Gaut B.S."/>
            <person name="Schmutz J."/>
            <person name="Mayer K.F.X."/>
            <person name="Van de Peer Y."/>
            <person name="Grigoriev I.V."/>
            <person name="Nordborg M."/>
            <person name="Weigel D."/>
            <person name="Guo Y.-L."/>
        </authorList>
    </citation>
    <scope>NUCLEOTIDE SEQUENCE [LARGE SCALE GENOMIC DNA]</scope>
    <source>
        <strain evidence="17">cv. MN47</strain>
    </source>
</reference>
<dbReference type="Gene3D" id="3.30.200.20">
    <property type="entry name" value="Phosphorylase Kinase, domain 1"/>
    <property type="match status" value="1"/>
</dbReference>
<dbReference type="PROSITE" id="PS50011">
    <property type="entry name" value="PROTEIN_KINASE_DOM"/>
    <property type="match status" value="1"/>
</dbReference>
<dbReference type="eggNOG" id="ENOG502QQSK">
    <property type="taxonomic scope" value="Eukaryota"/>
</dbReference>
<evidence type="ECO:0000256" key="6">
    <source>
        <dbReference type="ARBA" id="ARBA00022729"/>
    </source>
</evidence>
<evidence type="ECO:0000313" key="16">
    <source>
        <dbReference type="EMBL" id="EFH48197.1"/>
    </source>
</evidence>
<dbReference type="EMBL" id="GL348718">
    <property type="protein sequence ID" value="EFH48197.1"/>
    <property type="molecule type" value="Genomic_DNA"/>
</dbReference>
<evidence type="ECO:0000313" key="17">
    <source>
        <dbReference type="Proteomes" id="UP000008694"/>
    </source>
</evidence>
<dbReference type="HOGENOM" id="CLU_057263_0_0_1"/>
<dbReference type="Pfam" id="PF00069">
    <property type="entry name" value="Pkinase"/>
    <property type="match status" value="1"/>
</dbReference>
<feature type="domain" description="Protein kinase" evidence="15">
    <location>
        <begin position="137"/>
        <end position="403"/>
    </location>
</feature>
<dbReference type="PANTHER" id="PTHR27007">
    <property type="match status" value="1"/>
</dbReference>
<dbReference type="SUPFAM" id="SSF49899">
    <property type="entry name" value="Concanavalin A-like lectins/glucanases"/>
    <property type="match status" value="1"/>
</dbReference>
<dbReference type="GO" id="GO:0005524">
    <property type="term" value="F:ATP binding"/>
    <property type="evidence" value="ECO:0007669"/>
    <property type="project" value="UniProtKB-KW"/>
</dbReference>
<keyword evidence="5 14" id="KW-0812">Transmembrane</keyword>
<dbReference type="SMART" id="SM00220">
    <property type="entry name" value="S_TKc"/>
    <property type="match status" value="1"/>
</dbReference>
<dbReference type="GO" id="GO:0004672">
    <property type="term" value="F:protein kinase activity"/>
    <property type="evidence" value="ECO:0007669"/>
    <property type="project" value="InterPro"/>
</dbReference>
<sequence>FCRAWEVLSTKLLDESGVDDNRTRFGKMSSKGHHSQQHPLHLNGFYVVFGTKKHGNGKIDELERHIESLIWETVKERERECVGLDDYEKFKPFLHHRPRKPSEVMFGFIAAAGTNTEEHRLLSWELSSNLDIEKADSKIGLVVGISVSGFVLLIVLVHTIVVVWSRKQRKKKDRDIANMISINEDLEREAGPRKFSYKDLAAKERVLYEVKIISKLRHRNMVQLIGWCNEKNEFLLIYELVLNGSLNSHLFGKRPHLLSWDIRYKIALGLASALLYLHEEWDQCVLHRDIKASNIMLDSDFNVKLGDFGLARVMNHEHGSHTTGLAGTFGYMAHEYVTKGSASKESDIYSFGIVLLEIVTGRKSLERTQEDNSDSESNEKSLVEKVWKLYGKQEVMTSSVDEK</sequence>